<evidence type="ECO:0000313" key="1">
    <source>
        <dbReference type="EMBL" id="PMP11896.1"/>
    </source>
</evidence>
<dbReference type="Proteomes" id="UP000235579">
    <property type="component" value="Unassembled WGS sequence"/>
</dbReference>
<proteinExistence type="predicted"/>
<dbReference type="AlphaFoldDB" id="A0A2N7NFC8"/>
<reference evidence="2" key="1">
    <citation type="submission" date="2016-07" db="EMBL/GenBank/DDBJ databases">
        <title>Nontailed viruses are major unrecognized killers of bacteria in the ocean.</title>
        <authorList>
            <person name="Kauffman K."/>
            <person name="Hussain F."/>
            <person name="Yang J."/>
            <person name="Arevalo P."/>
            <person name="Brown J."/>
            <person name="Cutler M."/>
            <person name="Kelly L."/>
            <person name="Polz M.F."/>
        </authorList>
    </citation>
    <scope>NUCLEOTIDE SEQUENCE [LARGE SCALE GENOMIC DNA]</scope>
    <source>
        <strain evidence="2">10N.222.48.A2</strain>
    </source>
</reference>
<name>A0A2N7NFC8_9VIBR</name>
<organism evidence="1 2">
    <name type="scientific">Vibrio tasmaniensis</name>
    <dbReference type="NCBI Taxonomy" id="212663"/>
    <lineage>
        <taxon>Bacteria</taxon>
        <taxon>Pseudomonadati</taxon>
        <taxon>Pseudomonadota</taxon>
        <taxon>Gammaproteobacteria</taxon>
        <taxon>Vibrionales</taxon>
        <taxon>Vibrionaceae</taxon>
        <taxon>Vibrio</taxon>
    </lineage>
</organism>
<dbReference type="EMBL" id="MDBP01000057">
    <property type="protein sequence ID" value="PMP11896.1"/>
    <property type="molecule type" value="Genomic_DNA"/>
</dbReference>
<accession>A0A2N7NFC8</accession>
<gene>
    <name evidence="1" type="ORF">BCS92_19320</name>
</gene>
<sequence>MRSYIAVQAIHNCAKCQSSEVFCEQSLDDTPKHYVACNQCGHEGNAAQNYNQAVTEWNYPSDKKSIRSYKEY</sequence>
<comment type="caution">
    <text evidence="1">The sequence shown here is derived from an EMBL/GenBank/DDBJ whole genome shotgun (WGS) entry which is preliminary data.</text>
</comment>
<evidence type="ECO:0000313" key="2">
    <source>
        <dbReference type="Proteomes" id="UP000235579"/>
    </source>
</evidence>
<protein>
    <submittedName>
        <fullName evidence="1">Uncharacterized protein</fullName>
    </submittedName>
</protein>